<evidence type="ECO:0000259" key="2">
    <source>
        <dbReference type="Pfam" id="PF03364"/>
    </source>
</evidence>
<gene>
    <name evidence="3" type="ORF">HID58_083915</name>
</gene>
<feature type="region of interest" description="Disordered" evidence="1">
    <location>
        <begin position="250"/>
        <end position="277"/>
    </location>
</feature>
<reference evidence="3 4" key="1">
    <citation type="submission" date="2021-05" db="EMBL/GenBank/DDBJ databases">
        <title>Genome Assembly of Synthetic Allotetraploid Brassica napus Reveals Homoeologous Exchanges between Subgenomes.</title>
        <authorList>
            <person name="Davis J.T."/>
        </authorList>
    </citation>
    <scope>NUCLEOTIDE SEQUENCE [LARGE SCALE GENOMIC DNA]</scope>
    <source>
        <strain evidence="4">cv. Da-Ae</strain>
        <tissue evidence="3">Seedling</tissue>
    </source>
</reference>
<evidence type="ECO:0000313" key="4">
    <source>
        <dbReference type="Proteomes" id="UP000824890"/>
    </source>
</evidence>
<proteinExistence type="predicted"/>
<dbReference type="Proteomes" id="UP000824890">
    <property type="component" value="Unassembled WGS sequence"/>
</dbReference>
<organism evidence="3 4">
    <name type="scientific">Brassica napus</name>
    <name type="common">Rape</name>
    <dbReference type="NCBI Taxonomy" id="3708"/>
    <lineage>
        <taxon>Eukaryota</taxon>
        <taxon>Viridiplantae</taxon>
        <taxon>Streptophyta</taxon>
        <taxon>Embryophyta</taxon>
        <taxon>Tracheophyta</taxon>
        <taxon>Spermatophyta</taxon>
        <taxon>Magnoliopsida</taxon>
        <taxon>eudicotyledons</taxon>
        <taxon>Gunneridae</taxon>
        <taxon>Pentapetalae</taxon>
        <taxon>rosids</taxon>
        <taxon>malvids</taxon>
        <taxon>Brassicales</taxon>
        <taxon>Brassicaceae</taxon>
        <taxon>Brassiceae</taxon>
        <taxon>Brassica</taxon>
    </lineage>
</organism>
<feature type="compositionally biased region" description="Low complexity" evidence="1">
    <location>
        <begin position="250"/>
        <end position="262"/>
    </location>
</feature>
<dbReference type="PANTHER" id="PTHR33824">
    <property type="entry name" value="POLYKETIDE CYCLASE/DEHYDRASE AND LIPID TRANSPORT SUPERFAMILY PROTEIN"/>
    <property type="match status" value="1"/>
</dbReference>
<dbReference type="Gene3D" id="3.30.530.20">
    <property type="match status" value="2"/>
</dbReference>
<dbReference type="PANTHER" id="PTHR33824:SF4">
    <property type="entry name" value="POLYKETIDE CYCLASE_DEHYDRASE AND LIPID TRANSPORT SUPERFAMILY PROTEIN"/>
    <property type="match status" value="1"/>
</dbReference>
<comment type="caution">
    <text evidence="3">The sequence shown here is derived from an EMBL/GenBank/DDBJ whole genome shotgun (WGS) entry which is preliminary data.</text>
</comment>
<accession>A0ABQ7YEQ4</accession>
<dbReference type="EMBL" id="JAGKQM010000018">
    <property type="protein sequence ID" value="KAH0866704.1"/>
    <property type="molecule type" value="Genomic_DNA"/>
</dbReference>
<dbReference type="Pfam" id="PF03364">
    <property type="entry name" value="Polyketide_cyc"/>
    <property type="match status" value="2"/>
</dbReference>
<dbReference type="SUPFAM" id="SSF55961">
    <property type="entry name" value="Bet v1-like"/>
    <property type="match status" value="2"/>
</dbReference>
<dbReference type="InterPro" id="IPR023393">
    <property type="entry name" value="START-like_dom_sf"/>
</dbReference>
<protein>
    <recommendedName>
        <fullName evidence="2">Coenzyme Q-binding protein COQ10 START domain-containing protein</fullName>
    </recommendedName>
</protein>
<feature type="domain" description="Coenzyme Q-binding protein COQ10 START" evidence="2">
    <location>
        <begin position="298"/>
        <end position="425"/>
    </location>
</feature>
<evidence type="ECO:0000313" key="3">
    <source>
        <dbReference type="EMBL" id="KAH0866704.1"/>
    </source>
</evidence>
<dbReference type="CDD" id="cd07817">
    <property type="entry name" value="SRPBCC_8"/>
    <property type="match status" value="1"/>
</dbReference>
<feature type="domain" description="Coenzyme Q-binding protein COQ10 START" evidence="2">
    <location>
        <begin position="79"/>
        <end position="180"/>
    </location>
</feature>
<dbReference type="InterPro" id="IPR047137">
    <property type="entry name" value="ORF3"/>
</dbReference>
<keyword evidence="4" id="KW-1185">Reference proteome</keyword>
<dbReference type="InterPro" id="IPR005031">
    <property type="entry name" value="COQ10_START"/>
</dbReference>
<sequence length="432" mass="48564">MSVTVTHMNTINHVSKTCKIPKLQLPICFNRRLAFSSPRKLYPYPQLHPKTLNGSSRFNTRKRTSVSMEWQDCIVKMKVDVPASVAYNFYLYLDPESFPKLMPFISSVEVLKDKPDISRWSLNYSAFGQDINLFLIRKSIGDLLKVFLISNIKGSVRFFPKGPSSCIVQLTVSYEVSALLTPVASVSSKSLSLLRSTKMSSIASGTVPTTKSVACFRKSASSSSLLHRSSSSRFMPTSLSPIYAKLINSNNSSSVSSSSSSSPPEPLRPVMRSREADRLEEERLRQVHWQDVAVKMVVDAPASVAYKLYADRDLFPKWMPFLSSVEAVEGSPDLSRYLVKFNSFGQNVEYHFLAKNLQPIPDRKLHWRSIEGFANRGSVRFFPRGPSLCLVEINFSFEVPHALAPVAFLMKPFMEKLIRGGLERFAAFVKTS</sequence>
<evidence type="ECO:0000256" key="1">
    <source>
        <dbReference type="SAM" id="MobiDB-lite"/>
    </source>
</evidence>
<name>A0ABQ7YEQ4_BRANA</name>